<feature type="transmembrane region" description="Helical" evidence="2">
    <location>
        <begin position="31"/>
        <end position="52"/>
    </location>
</feature>
<proteinExistence type="predicted"/>
<organism evidence="3 4">
    <name type="scientific">Catellatospora coxensis</name>
    <dbReference type="NCBI Taxonomy" id="310354"/>
    <lineage>
        <taxon>Bacteria</taxon>
        <taxon>Bacillati</taxon>
        <taxon>Actinomycetota</taxon>
        <taxon>Actinomycetes</taxon>
        <taxon>Micromonosporales</taxon>
        <taxon>Micromonosporaceae</taxon>
        <taxon>Catellatospora</taxon>
    </lineage>
</organism>
<dbReference type="AlphaFoldDB" id="A0A8J3L7H3"/>
<keyword evidence="4" id="KW-1185">Reference proteome</keyword>
<keyword evidence="2" id="KW-0812">Transmembrane</keyword>
<accession>A0A8J3L7H3</accession>
<evidence type="ECO:0000313" key="3">
    <source>
        <dbReference type="EMBL" id="GIG10569.1"/>
    </source>
</evidence>
<keyword evidence="2" id="KW-1133">Transmembrane helix</keyword>
<evidence type="ECO:0000313" key="4">
    <source>
        <dbReference type="Proteomes" id="UP000630887"/>
    </source>
</evidence>
<feature type="transmembrane region" description="Helical" evidence="2">
    <location>
        <begin position="192"/>
        <end position="211"/>
    </location>
</feature>
<feature type="transmembrane region" description="Helical" evidence="2">
    <location>
        <begin position="217"/>
        <end position="237"/>
    </location>
</feature>
<reference evidence="3 4" key="1">
    <citation type="submission" date="2021-01" db="EMBL/GenBank/DDBJ databases">
        <title>Whole genome shotgun sequence of Catellatospora coxensis NBRC 107359.</title>
        <authorList>
            <person name="Komaki H."/>
            <person name="Tamura T."/>
        </authorList>
    </citation>
    <scope>NUCLEOTIDE SEQUENCE [LARGE SCALE GENOMIC DNA]</scope>
    <source>
        <strain evidence="3 4">NBRC 107359</strain>
    </source>
</reference>
<name>A0A8J3L7H3_9ACTN</name>
<keyword evidence="2" id="KW-0472">Membrane</keyword>
<dbReference type="Proteomes" id="UP000630887">
    <property type="component" value="Unassembled WGS sequence"/>
</dbReference>
<feature type="transmembrane region" description="Helical" evidence="2">
    <location>
        <begin position="244"/>
        <end position="265"/>
    </location>
</feature>
<feature type="transmembrane region" description="Helical" evidence="2">
    <location>
        <begin position="160"/>
        <end position="180"/>
    </location>
</feature>
<dbReference type="RefSeq" id="WP_203698540.1">
    <property type="nucleotide sequence ID" value="NZ_BAAALC010000052.1"/>
</dbReference>
<feature type="region of interest" description="Disordered" evidence="1">
    <location>
        <begin position="1"/>
        <end position="22"/>
    </location>
</feature>
<protein>
    <recommendedName>
        <fullName evidence="5">ABC-type multidrug transport system permease subunit</fullName>
    </recommendedName>
</protein>
<sequence>MANHDPHETAQQPAPARGGRHARPRAAVRSWLQPVLIGLTLVAAFITCYVGLARDPQPHRIPVAVVGGLAAEVETALGESIEVHRVADTGAARAALTGNDVVATLDGSGTALTLHTAGANGRSTTSAVHRLVDAYAAGAGRDLTVIDQVPLARYDTNGLAGFYVAFGVSLAGFVLAQNALGLSRQLGLWQRFALLGGFSAAAGTVAAVLAGPVLDAVPAPLAALAVTLSLLAAAAAFTTKLLGAYLGPVGVPVATLLLLTVGNATSGATIGADLLPAAARAVSALLPPGAAVRAITDLSYFHGAGAALPLLTLAAWVAGAALLLVARERRAAPAATPVHPAAASA</sequence>
<comment type="caution">
    <text evidence="3">The sequence shown here is derived from an EMBL/GenBank/DDBJ whole genome shotgun (WGS) entry which is preliminary data.</text>
</comment>
<feature type="transmembrane region" description="Helical" evidence="2">
    <location>
        <begin position="306"/>
        <end position="326"/>
    </location>
</feature>
<dbReference type="EMBL" id="BONI01000093">
    <property type="protein sequence ID" value="GIG10569.1"/>
    <property type="molecule type" value="Genomic_DNA"/>
</dbReference>
<evidence type="ECO:0008006" key="5">
    <source>
        <dbReference type="Google" id="ProtNLM"/>
    </source>
</evidence>
<gene>
    <name evidence="3" type="ORF">Cco03nite_72690</name>
</gene>
<evidence type="ECO:0000256" key="2">
    <source>
        <dbReference type="SAM" id="Phobius"/>
    </source>
</evidence>
<evidence type="ECO:0000256" key="1">
    <source>
        <dbReference type="SAM" id="MobiDB-lite"/>
    </source>
</evidence>